<reference evidence="2" key="1">
    <citation type="submission" date="2018-11" db="EMBL/GenBank/DDBJ databases">
        <authorList>
            <consortium name="Pathogen Informatics"/>
        </authorList>
    </citation>
    <scope>NUCLEOTIDE SEQUENCE</scope>
</reference>
<dbReference type="AlphaFoldDB" id="A0A3S4ZZL3"/>
<organism evidence="2 3">
    <name type="scientific">Protopolystoma xenopodis</name>
    <dbReference type="NCBI Taxonomy" id="117903"/>
    <lineage>
        <taxon>Eukaryota</taxon>
        <taxon>Metazoa</taxon>
        <taxon>Spiralia</taxon>
        <taxon>Lophotrochozoa</taxon>
        <taxon>Platyhelminthes</taxon>
        <taxon>Monogenea</taxon>
        <taxon>Polyopisthocotylea</taxon>
        <taxon>Polystomatidea</taxon>
        <taxon>Polystomatidae</taxon>
        <taxon>Protopolystoma</taxon>
    </lineage>
</organism>
<evidence type="ECO:0000313" key="3">
    <source>
        <dbReference type="Proteomes" id="UP000784294"/>
    </source>
</evidence>
<feature type="region of interest" description="Disordered" evidence="1">
    <location>
        <begin position="66"/>
        <end position="101"/>
    </location>
</feature>
<keyword evidence="3" id="KW-1185">Reference proteome</keyword>
<gene>
    <name evidence="2" type="ORF">PXEA_LOCUS1544</name>
</gene>
<protein>
    <submittedName>
        <fullName evidence="2">Uncharacterized protein</fullName>
    </submittedName>
</protein>
<name>A0A3S4ZZL3_9PLAT</name>
<evidence type="ECO:0000313" key="2">
    <source>
        <dbReference type="EMBL" id="VEL08104.1"/>
    </source>
</evidence>
<accession>A0A3S4ZZL3</accession>
<sequence>MEPTAWWCYALDAFSSAVGQTIFFRTHFSRVVGRRLAECALIASLPPAPTPCSVLLSPSGAGHCPDLPIPAKTRQPKRLPHRPCSLHTPSLSLHGLSPVHA</sequence>
<dbReference type="Proteomes" id="UP000784294">
    <property type="component" value="Unassembled WGS sequence"/>
</dbReference>
<comment type="caution">
    <text evidence="2">The sequence shown here is derived from an EMBL/GenBank/DDBJ whole genome shotgun (WGS) entry which is preliminary data.</text>
</comment>
<evidence type="ECO:0000256" key="1">
    <source>
        <dbReference type="SAM" id="MobiDB-lite"/>
    </source>
</evidence>
<dbReference type="EMBL" id="CAAALY010003165">
    <property type="protein sequence ID" value="VEL08104.1"/>
    <property type="molecule type" value="Genomic_DNA"/>
</dbReference>
<proteinExistence type="predicted"/>